<name>A0ABQ2MWN1_9ACTN</name>
<sequence>MPFAHRCFACDSTSPSVPTREAAQRAAQLHRDTIHGGHIPAAGDAIEPAARLITGRVLLVICAALTLASLLLKLIAS</sequence>
<keyword evidence="1" id="KW-1133">Transmembrane helix</keyword>
<keyword evidence="3" id="KW-1185">Reference proteome</keyword>
<accession>A0ABQ2MWN1</accession>
<feature type="transmembrane region" description="Helical" evidence="1">
    <location>
        <begin position="57"/>
        <end position="76"/>
    </location>
</feature>
<keyword evidence="1" id="KW-0472">Membrane</keyword>
<reference evidence="3" key="1">
    <citation type="journal article" date="2019" name="Int. J. Syst. Evol. Microbiol.">
        <title>The Global Catalogue of Microorganisms (GCM) 10K type strain sequencing project: providing services to taxonomists for standard genome sequencing and annotation.</title>
        <authorList>
            <consortium name="The Broad Institute Genomics Platform"/>
            <consortium name="The Broad Institute Genome Sequencing Center for Infectious Disease"/>
            <person name="Wu L."/>
            <person name="Ma J."/>
        </authorList>
    </citation>
    <scope>NUCLEOTIDE SEQUENCE [LARGE SCALE GENOMIC DNA]</scope>
    <source>
        <strain evidence="3">CGMCC 4.7349</strain>
    </source>
</reference>
<keyword evidence="1" id="KW-0812">Transmembrane</keyword>
<evidence type="ECO:0000256" key="1">
    <source>
        <dbReference type="SAM" id="Phobius"/>
    </source>
</evidence>
<comment type="caution">
    <text evidence="2">The sequence shown here is derived from an EMBL/GenBank/DDBJ whole genome shotgun (WGS) entry which is preliminary data.</text>
</comment>
<gene>
    <name evidence="2" type="ORF">GCM10012286_83300</name>
</gene>
<dbReference type="EMBL" id="BMNG01000033">
    <property type="protein sequence ID" value="GGO60126.1"/>
    <property type="molecule type" value="Genomic_DNA"/>
</dbReference>
<organism evidence="2 3">
    <name type="scientific">Streptomyces lasiicapitis</name>
    <dbReference type="NCBI Taxonomy" id="1923961"/>
    <lineage>
        <taxon>Bacteria</taxon>
        <taxon>Bacillati</taxon>
        <taxon>Actinomycetota</taxon>
        <taxon>Actinomycetes</taxon>
        <taxon>Kitasatosporales</taxon>
        <taxon>Streptomycetaceae</taxon>
        <taxon>Streptomyces</taxon>
    </lineage>
</organism>
<evidence type="ECO:0000313" key="2">
    <source>
        <dbReference type="EMBL" id="GGO60126.1"/>
    </source>
</evidence>
<evidence type="ECO:0000313" key="3">
    <source>
        <dbReference type="Proteomes" id="UP000656881"/>
    </source>
</evidence>
<proteinExistence type="predicted"/>
<dbReference type="Proteomes" id="UP000656881">
    <property type="component" value="Unassembled WGS sequence"/>
</dbReference>
<protein>
    <submittedName>
        <fullName evidence="2">Uncharacterized protein</fullName>
    </submittedName>
</protein>